<dbReference type="InterPro" id="IPR009943">
    <property type="entry name" value="DUF1475"/>
</dbReference>
<dbReference type="PANTHER" id="PTHR36318:SF4">
    <property type="entry name" value="REVERSE TRANSCRIPTASE, RNA-DEPENDENT DNA POLYMERASE-RELATED"/>
    <property type="match status" value="1"/>
</dbReference>
<proteinExistence type="predicted"/>
<dbReference type="Proteomes" id="UP000215914">
    <property type="component" value="Chromosome 15"/>
</dbReference>
<feature type="transmembrane region" description="Helical" evidence="1">
    <location>
        <begin position="71"/>
        <end position="94"/>
    </location>
</feature>
<feature type="transmembrane region" description="Helical" evidence="1">
    <location>
        <begin position="158"/>
        <end position="183"/>
    </location>
</feature>
<reference evidence="3" key="1">
    <citation type="journal article" date="2017" name="Nature">
        <title>The sunflower genome provides insights into oil metabolism, flowering and Asterid evolution.</title>
        <authorList>
            <person name="Badouin H."/>
            <person name="Gouzy J."/>
            <person name="Grassa C.J."/>
            <person name="Murat F."/>
            <person name="Staton S.E."/>
            <person name="Cottret L."/>
            <person name="Lelandais-Briere C."/>
            <person name="Owens G.L."/>
            <person name="Carrere S."/>
            <person name="Mayjonade B."/>
            <person name="Legrand L."/>
            <person name="Gill N."/>
            <person name="Kane N.C."/>
            <person name="Bowers J.E."/>
            <person name="Hubner S."/>
            <person name="Bellec A."/>
            <person name="Berard A."/>
            <person name="Berges H."/>
            <person name="Blanchet N."/>
            <person name="Boniface M.C."/>
            <person name="Brunel D."/>
            <person name="Catrice O."/>
            <person name="Chaidir N."/>
            <person name="Claudel C."/>
            <person name="Donnadieu C."/>
            <person name="Faraut T."/>
            <person name="Fievet G."/>
            <person name="Helmstetter N."/>
            <person name="King M."/>
            <person name="Knapp S.J."/>
            <person name="Lai Z."/>
            <person name="Le Paslier M.C."/>
            <person name="Lippi Y."/>
            <person name="Lorenzon L."/>
            <person name="Mandel J.R."/>
            <person name="Marage G."/>
            <person name="Marchand G."/>
            <person name="Marquand E."/>
            <person name="Bret-Mestries E."/>
            <person name="Morien E."/>
            <person name="Nambeesan S."/>
            <person name="Nguyen T."/>
            <person name="Pegot-Espagnet P."/>
            <person name="Pouilly N."/>
            <person name="Raftis F."/>
            <person name="Sallet E."/>
            <person name="Schiex T."/>
            <person name="Thomas J."/>
            <person name="Vandecasteele C."/>
            <person name="Vares D."/>
            <person name="Vear F."/>
            <person name="Vautrin S."/>
            <person name="Crespi M."/>
            <person name="Mangin B."/>
            <person name="Burke J.M."/>
            <person name="Salse J."/>
            <person name="Munos S."/>
            <person name="Vincourt P."/>
            <person name="Rieseberg L.H."/>
            <person name="Langlade N.B."/>
        </authorList>
    </citation>
    <scope>NUCLEOTIDE SEQUENCE [LARGE SCALE GENOMIC DNA]</scope>
    <source>
        <strain evidence="3">cv. SF193</strain>
    </source>
</reference>
<feature type="transmembrane region" description="Helical" evidence="1">
    <location>
        <begin position="195"/>
        <end position="215"/>
    </location>
</feature>
<dbReference type="Pfam" id="PF07343">
    <property type="entry name" value="DUF1475"/>
    <property type="match status" value="1"/>
</dbReference>
<dbReference type="InParanoid" id="A0A251S9V1"/>
<evidence type="ECO:0000256" key="1">
    <source>
        <dbReference type="SAM" id="Phobius"/>
    </source>
</evidence>
<organism evidence="2 3">
    <name type="scientific">Helianthus annuus</name>
    <name type="common">Common sunflower</name>
    <dbReference type="NCBI Taxonomy" id="4232"/>
    <lineage>
        <taxon>Eukaryota</taxon>
        <taxon>Viridiplantae</taxon>
        <taxon>Streptophyta</taxon>
        <taxon>Embryophyta</taxon>
        <taxon>Tracheophyta</taxon>
        <taxon>Spermatophyta</taxon>
        <taxon>Magnoliopsida</taxon>
        <taxon>eudicotyledons</taxon>
        <taxon>Gunneridae</taxon>
        <taxon>Pentapetalae</taxon>
        <taxon>asterids</taxon>
        <taxon>campanulids</taxon>
        <taxon>Asterales</taxon>
        <taxon>Asteraceae</taxon>
        <taxon>Asteroideae</taxon>
        <taxon>Heliantheae alliance</taxon>
        <taxon>Heliantheae</taxon>
        <taxon>Helianthus</taxon>
    </lineage>
</organism>
<protein>
    <recommendedName>
        <fullName evidence="4">Transmembrane protein</fullName>
    </recommendedName>
</protein>
<feature type="transmembrane region" description="Helical" evidence="1">
    <location>
        <begin position="45"/>
        <end position="65"/>
    </location>
</feature>
<name>A0A251S9V1_HELAN</name>
<dbReference type="EMBL" id="CM007904">
    <property type="protein sequence ID" value="OTF95614.1"/>
    <property type="molecule type" value="Genomic_DNA"/>
</dbReference>
<keyword evidence="1" id="KW-0812">Transmembrane</keyword>
<evidence type="ECO:0000313" key="2">
    <source>
        <dbReference type="EMBL" id="OTF95614.1"/>
    </source>
</evidence>
<evidence type="ECO:0008006" key="4">
    <source>
        <dbReference type="Google" id="ProtNLM"/>
    </source>
</evidence>
<keyword evidence="1" id="KW-0472">Membrane</keyword>
<feature type="transmembrane region" description="Helical" evidence="1">
    <location>
        <begin position="14"/>
        <end position="33"/>
    </location>
</feature>
<dbReference type="PANTHER" id="PTHR36318">
    <property type="entry name" value="OS06G0581300 PROTEIN"/>
    <property type="match status" value="1"/>
</dbReference>
<accession>A0A251S9V1</accession>
<keyword evidence="1" id="KW-1133">Transmembrane helix</keyword>
<dbReference type="AlphaFoldDB" id="A0A251S9V1"/>
<sequence>MVTAASIGVSVKTLFIVLFCVLTASFAHLFIFGDYISCFDIHSRWLILITADFTSFAVVIGAWISYKESSWIVAVVLVSTMYLFGSLVSLGYILTQFYKLSHEEYVKDPLYFVLARRQKRDVSGGSSVVAARVIFSVLGCLVLGVLIYTLILELSPSYIKYFASCFVTTAIDMNIYVVTFSVWIAYKESSWASALFWIVLLVCFRGVALCAYLVLELSYLSPHQPASLIILNATNSLWKLRWSNLQTPSTRFCGILDPFYALNHFELILMMMMMHEI</sequence>
<evidence type="ECO:0000313" key="3">
    <source>
        <dbReference type="Proteomes" id="UP000215914"/>
    </source>
</evidence>
<keyword evidence="3" id="KW-1185">Reference proteome</keyword>
<feature type="transmembrane region" description="Helical" evidence="1">
    <location>
        <begin position="129"/>
        <end position="152"/>
    </location>
</feature>
<gene>
    <name evidence="2" type="ORF">HannXRQ_Chr15g0485041</name>
</gene>